<organism evidence="1 2">
    <name type="scientific">Coraliomargarita sinensis</name>
    <dbReference type="NCBI Taxonomy" id="2174842"/>
    <lineage>
        <taxon>Bacteria</taxon>
        <taxon>Pseudomonadati</taxon>
        <taxon>Verrucomicrobiota</taxon>
        <taxon>Opitutia</taxon>
        <taxon>Puniceicoccales</taxon>
        <taxon>Coraliomargaritaceae</taxon>
        <taxon>Coraliomargarita</taxon>
    </lineage>
</organism>
<dbReference type="Proteomes" id="UP000247099">
    <property type="component" value="Unassembled WGS sequence"/>
</dbReference>
<name>A0A317ZI71_9BACT</name>
<dbReference type="Gene3D" id="1.10.10.2830">
    <property type="match status" value="1"/>
</dbReference>
<dbReference type="RefSeq" id="WP_110131269.1">
    <property type="nucleotide sequence ID" value="NZ_QHJQ01000006.1"/>
</dbReference>
<dbReference type="SUPFAM" id="SSF109709">
    <property type="entry name" value="KorB DNA-binding domain-like"/>
    <property type="match status" value="1"/>
</dbReference>
<accession>A0A317ZI71</accession>
<dbReference type="AlphaFoldDB" id="A0A317ZI71"/>
<gene>
    <name evidence="1" type="ORF">DDZ13_09745</name>
</gene>
<protein>
    <submittedName>
        <fullName evidence="1">Uncharacterized protein</fullName>
    </submittedName>
</protein>
<evidence type="ECO:0000313" key="2">
    <source>
        <dbReference type="Proteomes" id="UP000247099"/>
    </source>
</evidence>
<dbReference type="InParanoid" id="A0A317ZI71"/>
<keyword evidence="2" id="KW-1185">Reference proteome</keyword>
<comment type="caution">
    <text evidence="1">The sequence shown here is derived from an EMBL/GenBank/DDBJ whole genome shotgun (WGS) entry which is preliminary data.</text>
</comment>
<evidence type="ECO:0000313" key="1">
    <source>
        <dbReference type="EMBL" id="PXA03913.1"/>
    </source>
</evidence>
<sequence>MPLNDWSANPVVISPFQFRWDSFKGLELARGFKYDRKKHLLEVAMEWKVQISQNEGLSSSGIAAQVGLSSGRVRQILGFSTLHSEVQSSILEQVSKKGRAAVPERVLRALVKEEADKQKLLFARYLQGKSL</sequence>
<dbReference type="EMBL" id="QHJQ01000006">
    <property type="protein sequence ID" value="PXA03913.1"/>
    <property type="molecule type" value="Genomic_DNA"/>
</dbReference>
<proteinExistence type="predicted"/>
<reference evidence="1 2" key="1">
    <citation type="submission" date="2018-05" db="EMBL/GenBank/DDBJ databases">
        <title>Coraliomargarita sinensis sp. nov., isolated from a marine solar saltern.</title>
        <authorList>
            <person name="Zhou L.Y."/>
        </authorList>
    </citation>
    <scope>NUCLEOTIDE SEQUENCE [LARGE SCALE GENOMIC DNA]</scope>
    <source>
        <strain evidence="1 2">WN38</strain>
    </source>
</reference>